<evidence type="ECO:0000256" key="6">
    <source>
        <dbReference type="SAM" id="MobiDB-lite"/>
    </source>
</evidence>
<dbReference type="PANTHER" id="PTHR24403">
    <property type="entry name" value="ZINC FINGER PROTEIN"/>
    <property type="match status" value="1"/>
</dbReference>
<proteinExistence type="predicted"/>
<dbReference type="PROSITE" id="PS00028">
    <property type="entry name" value="ZINC_FINGER_C2H2_1"/>
    <property type="match status" value="1"/>
</dbReference>
<dbReference type="SMART" id="SM00355">
    <property type="entry name" value="ZnF_C2H2"/>
    <property type="match status" value="5"/>
</dbReference>
<feature type="domain" description="C2H2-type" evidence="7">
    <location>
        <begin position="163"/>
        <end position="190"/>
    </location>
</feature>
<dbReference type="PANTHER" id="PTHR24403:SF109">
    <property type="entry name" value="ZINC FINGER PROTEIN 845-LIKE"/>
    <property type="match status" value="1"/>
</dbReference>
<evidence type="ECO:0000256" key="5">
    <source>
        <dbReference type="PROSITE-ProRule" id="PRU00042"/>
    </source>
</evidence>
<dbReference type="InterPro" id="IPR013087">
    <property type="entry name" value="Znf_C2H2_type"/>
</dbReference>
<evidence type="ECO:0000313" key="9">
    <source>
        <dbReference type="Proteomes" id="UP000837857"/>
    </source>
</evidence>
<dbReference type="PROSITE" id="PS50157">
    <property type="entry name" value="ZINC_FINGER_C2H2_2"/>
    <property type="match status" value="3"/>
</dbReference>
<evidence type="ECO:0000256" key="4">
    <source>
        <dbReference type="ARBA" id="ARBA00022833"/>
    </source>
</evidence>
<dbReference type="EMBL" id="OW152824">
    <property type="protein sequence ID" value="CAH2040173.1"/>
    <property type="molecule type" value="Genomic_DNA"/>
</dbReference>
<feature type="non-terminal residue" evidence="8">
    <location>
        <position position="1"/>
    </location>
</feature>
<dbReference type="SUPFAM" id="SSF57667">
    <property type="entry name" value="beta-beta-alpha zinc fingers"/>
    <property type="match status" value="2"/>
</dbReference>
<keyword evidence="2" id="KW-0677">Repeat</keyword>
<dbReference type="InterPro" id="IPR036236">
    <property type="entry name" value="Znf_C2H2_sf"/>
</dbReference>
<evidence type="ECO:0000259" key="7">
    <source>
        <dbReference type="PROSITE" id="PS50157"/>
    </source>
</evidence>
<reference evidence="8" key="1">
    <citation type="submission" date="2022-03" db="EMBL/GenBank/DDBJ databases">
        <authorList>
            <person name="Martin H S."/>
        </authorList>
    </citation>
    <scope>NUCLEOTIDE SEQUENCE</scope>
</reference>
<feature type="domain" description="C2H2-type" evidence="7">
    <location>
        <begin position="106"/>
        <end position="134"/>
    </location>
</feature>
<name>A0ABN8HUN2_9NEOP</name>
<evidence type="ECO:0000256" key="2">
    <source>
        <dbReference type="ARBA" id="ARBA00022737"/>
    </source>
</evidence>
<evidence type="ECO:0000313" key="8">
    <source>
        <dbReference type="EMBL" id="CAH2040173.1"/>
    </source>
</evidence>
<dbReference type="InterPro" id="IPR050688">
    <property type="entry name" value="Zinc_finger/UBP_domain"/>
</dbReference>
<keyword evidence="1" id="KW-0479">Metal-binding</keyword>
<sequence>MGFKDVKKMVKSLVQIALKNAKLKKEDKKSENPPPNIPQELVDVKIPQVIEIVPDVITPNNDTFPKGVSYISVDELNHMSTPNFEKIDPKDFSKHKLIHKKDPTPAQCHMCQKEFSNAARLKVHIKTVHEKLRPFKCGHCEYTAPRRTELKLHVRSHTGDKPYACNKCAYRSADHNAMRRHKKLHSKEGVYKCKHCPYTAIQSTIFTSHVVSKHPNVCSDDVHCCSFCPFKSVSKEKYVAHMVTHRDTTSKPSWTIPSDASKAEDKPKLPEQSANPPPKTVNAIPIEVFDCDGLSESIPQEYSKKYSKTPSDGAQAKAYSGCVIVTDLSKDDNNSDCLLSEDSNGNLMTRHQYNAQRPLQLTYDADQSNLHEFLGTSGSIEQSLLQSGSVNSLASGEIAGGISNNIMANLPIRLPPAPLISVRNNIMLKPVDKISMPMTKVIGPIIKPTQILPVPSSSHSPINLGNETDGATKKKAKISVKSNLILKGPDQVNMFHSQQKMAFKRLEDNERFGLGGPVTFNNLITTQFMQLQPESVLSESPDAILTYPQEGMLVEAATTPVDGELSGDPQMFTFNQQLNANSMAMLPPAQKIQTNDPSYIKLESTIKQNTQSPLLQGMCDALGTQAISREYKASPPLEDLHRSMSEIKNEVKSDSFYSMVLDDTTTNPSIIDQYLMDNIMGEPYASHMDLSTVVLPDVDCQSNDVIEIDDTSDDNKLLPRFDMNFPLESLYLMHNDFHFLDGEPMASTGGPEAQANEMGRLAGDVTLQKEPAEVALQEPANEFQNFVQGKKDPMMNTSVRPTTNKINVKNIELMKN</sequence>
<evidence type="ECO:0000256" key="1">
    <source>
        <dbReference type="ARBA" id="ARBA00022723"/>
    </source>
</evidence>
<organism evidence="8 9">
    <name type="scientific">Iphiclides podalirius</name>
    <name type="common">scarce swallowtail</name>
    <dbReference type="NCBI Taxonomy" id="110791"/>
    <lineage>
        <taxon>Eukaryota</taxon>
        <taxon>Metazoa</taxon>
        <taxon>Ecdysozoa</taxon>
        <taxon>Arthropoda</taxon>
        <taxon>Hexapoda</taxon>
        <taxon>Insecta</taxon>
        <taxon>Pterygota</taxon>
        <taxon>Neoptera</taxon>
        <taxon>Endopterygota</taxon>
        <taxon>Lepidoptera</taxon>
        <taxon>Glossata</taxon>
        <taxon>Ditrysia</taxon>
        <taxon>Papilionoidea</taxon>
        <taxon>Papilionidae</taxon>
        <taxon>Papilioninae</taxon>
        <taxon>Iphiclides</taxon>
    </lineage>
</organism>
<dbReference type="Proteomes" id="UP000837857">
    <property type="component" value="Chromosome 12"/>
</dbReference>
<evidence type="ECO:0000256" key="3">
    <source>
        <dbReference type="ARBA" id="ARBA00022771"/>
    </source>
</evidence>
<protein>
    <recommendedName>
        <fullName evidence="7">C2H2-type domain-containing protein</fullName>
    </recommendedName>
</protein>
<keyword evidence="4" id="KW-0862">Zinc</keyword>
<feature type="region of interest" description="Disordered" evidence="6">
    <location>
        <begin position="249"/>
        <end position="280"/>
    </location>
</feature>
<keyword evidence="3 5" id="KW-0863">Zinc-finger</keyword>
<gene>
    <name evidence="8" type="ORF">IPOD504_LOCUS2344</name>
</gene>
<feature type="domain" description="C2H2-type" evidence="7">
    <location>
        <begin position="135"/>
        <end position="162"/>
    </location>
</feature>
<dbReference type="Gene3D" id="3.30.160.60">
    <property type="entry name" value="Classic Zinc Finger"/>
    <property type="match status" value="4"/>
</dbReference>
<keyword evidence="9" id="KW-1185">Reference proteome</keyword>
<accession>A0ABN8HUN2</accession>